<protein>
    <recommendedName>
        <fullName evidence="3">DUF3168 domain-containing protein</fullName>
    </recommendedName>
</protein>
<dbReference type="OrthoDB" id="9999643at2"/>
<gene>
    <name evidence="1" type="ORF">FYJ27_08620</name>
</gene>
<accession>A0A844FIJ8</accession>
<organism evidence="1 2">
    <name type="scientific">Anaerosalibacter bizertensis</name>
    <dbReference type="NCBI Taxonomy" id="932217"/>
    <lineage>
        <taxon>Bacteria</taxon>
        <taxon>Bacillati</taxon>
        <taxon>Bacillota</taxon>
        <taxon>Tissierellia</taxon>
        <taxon>Tissierellales</taxon>
        <taxon>Sporanaerobacteraceae</taxon>
        <taxon>Anaerosalibacter</taxon>
    </lineage>
</organism>
<sequence>MIEIYEYIYNKLKKCCNSVDYEDLKRNEEGIALINDVKVVYSLPEALQDNMTKNRSNIPLIIDIWAKKEQIIEVEEIITKINKELRGEVYRSNNIPFFNVEKAINWRNNIQDEDKTIRRTQLNYVIRIYEEVI</sequence>
<evidence type="ECO:0000313" key="2">
    <source>
        <dbReference type="Proteomes" id="UP000462760"/>
    </source>
</evidence>
<dbReference type="RefSeq" id="WP_154484470.1">
    <property type="nucleotide sequence ID" value="NZ_VULR01000011.1"/>
</dbReference>
<evidence type="ECO:0008006" key="3">
    <source>
        <dbReference type="Google" id="ProtNLM"/>
    </source>
</evidence>
<proteinExistence type="predicted"/>
<dbReference type="AlphaFoldDB" id="A0A844FIJ8"/>
<name>A0A844FIJ8_9FIRM</name>
<dbReference type="EMBL" id="VULR01000011">
    <property type="protein sequence ID" value="MSS43790.1"/>
    <property type="molecule type" value="Genomic_DNA"/>
</dbReference>
<evidence type="ECO:0000313" key="1">
    <source>
        <dbReference type="EMBL" id="MSS43790.1"/>
    </source>
</evidence>
<comment type="caution">
    <text evidence="1">The sequence shown here is derived from an EMBL/GenBank/DDBJ whole genome shotgun (WGS) entry which is preliminary data.</text>
</comment>
<dbReference type="Proteomes" id="UP000462760">
    <property type="component" value="Unassembled WGS sequence"/>
</dbReference>
<reference evidence="1 2" key="1">
    <citation type="submission" date="2019-08" db="EMBL/GenBank/DDBJ databases">
        <title>In-depth cultivation of the pig gut microbiome towards novel bacterial diversity and tailored functional studies.</title>
        <authorList>
            <person name="Wylensek D."/>
            <person name="Hitch T.C.A."/>
            <person name="Clavel T."/>
        </authorList>
    </citation>
    <scope>NUCLEOTIDE SEQUENCE [LARGE SCALE GENOMIC DNA]</scope>
    <source>
        <strain evidence="1 2">Med78-601-WT-4W-RMD-3</strain>
    </source>
</reference>